<sequence length="229" mass="25398">MLPLTKNIPKQLLDVGGKPMLQHVIESLENIAPDRIIISVNSFFASQFQNFIDNYKGTMNLQLYAEPSLSEEEKLGALGALHLLFKKLDLDGPVFIAGGDNLSDFDLSRMVTVAQDTGRDVIGLYDVEDVELAKLYGVAQQDGDLLTDFVEKPSVPQSTLAATAYWLLSKSGVADLLDYIESGGDRDAMGNFLAWNTRRNDVHSVVFRGTWYDIGSIESYNEAQKWLSN</sequence>
<name>A0A382BP77_9ZZZZ</name>
<accession>A0A382BP77</accession>
<organism evidence="2">
    <name type="scientific">marine metagenome</name>
    <dbReference type="NCBI Taxonomy" id="408172"/>
    <lineage>
        <taxon>unclassified sequences</taxon>
        <taxon>metagenomes</taxon>
        <taxon>ecological metagenomes</taxon>
    </lineage>
</organism>
<dbReference type="EMBL" id="UINC01030662">
    <property type="protein sequence ID" value="SVB15419.1"/>
    <property type="molecule type" value="Genomic_DNA"/>
</dbReference>
<proteinExistence type="predicted"/>
<evidence type="ECO:0000313" key="2">
    <source>
        <dbReference type="EMBL" id="SVB15419.1"/>
    </source>
</evidence>
<protein>
    <recommendedName>
        <fullName evidence="1">Nucleotidyl transferase domain-containing protein</fullName>
    </recommendedName>
</protein>
<feature type="domain" description="Nucleotidyl transferase" evidence="1">
    <location>
        <begin position="2"/>
        <end position="225"/>
    </location>
</feature>
<dbReference type="PANTHER" id="PTHR22572">
    <property type="entry name" value="SUGAR-1-PHOSPHATE GUANYL TRANSFERASE"/>
    <property type="match status" value="1"/>
</dbReference>
<evidence type="ECO:0000259" key="1">
    <source>
        <dbReference type="Pfam" id="PF00483"/>
    </source>
</evidence>
<dbReference type="InterPro" id="IPR005835">
    <property type="entry name" value="NTP_transferase_dom"/>
</dbReference>
<gene>
    <name evidence="2" type="ORF">METZ01_LOCUS168273</name>
</gene>
<dbReference type="Pfam" id="PF00483">
    <property type="entry name" value="NTP_transferase"/>
    <property type="match status" value="1"/>
</dbReference>
<dbReference type="InterPro" id="IPR050486">
    <property type="entry name" value="Mannose-1P_guanyltransferase"/>
</dbReference>
<dbReference type="SUPFAM" id="SSF53448">
    <property type="entry name" value="Nucleotide-diphospho-sugar transferases"/>
    <property type="match status" value="1"/>
</dbReference>
<dbReference type="AlphaFoldDB" id="A0A382BP77"/>
<reference evidence="2" key="1">
    <citation type="submission" date="2018-05" db="EMBL/GenBank/DDBJ databases">
        <authorList>
            <person name="Lanie J.A."/>
            <person name="Ng W.-L."/>
            <person name="Kazmierczak K.M."/>
            <person name="Andrzejewski T.M."/>
            <person name="Davidsen T.M."/>
            <person name="Wayne K.J."/>
            <person name="Tettelin H."/>
            <person name="Glass J.I."/>
            <person name="Rusch D."/>
            <person name="Podicherti R."/>
            <person name="Tsui H.-C.T."/>
            <person name="Winkler M.E."/>
        </authorList>
    </citation>
    <scope>NUCLEOTIDE SEQUENCE</scope>
</reference>
<dbReference type="InterPro" id="IPR029044">
    <property type="entry name" value="Nucleotide-diphossugar_trans"/>
</dbReference>
<dbReference type="Gene3D" id="3.90.550.10">
    <property type="entry name" value="Spore Coat Polysaccharide Biosynthesis Protein SpsA, Chain A"/>
    <property type="match status" value="1"/>
</dbReference>